<keyword evidence="3" id="KW-1185">Reference proteome</keyword>
<name>A0A2N5TXK1_9BASI</name>
<reference evidence="3 4" key="1">
    <citation type="submission" date="2017-11" db="EMBL/GenBank/DDBJ databases">
        <title>De novo assembly and phasing of dikaryotic genomes from two isolates of Puccinia coronata f. sp. avenae, the causal agent of oat crown rust.</title>
        <authorList>
            <person name="Miller M.E."/>
            <person name="Zhang Y."/>
            <person name="Omidvar V."/>
            <person name="Sperschneider J."/>
            <person name="Schwessinger B."/>
            <person name="Raley C."/>
            <person name="Palmer J.M."/>
            <person name="Garnica D."/>
            <person name="Upadhyaya N."/>
            <person name="Rathjen J."/>
            <person name="Taylor J.M."/>
            <person name="Park R.F."/>
            <person name="Dodds P.N."/>
            <person name="Hirsch C.D."/>
            <person name="Kianian S.F."/>
            <person name="Figueroa M."/>
        </authorList>
    </citation>
    <scope>NUCLEOTIDE SEQUENCE [LARGE SCALE GENOMIC DNA]</scope>
    <source>
        <strain evidence="2">12NC29</strain>
        <strain evidence="1">12SD80</strain>
    </source>
</reference>
<comment type="caution">
    <text evidence="1">The sequence shown here is derived from an EMBL/GenBank/DDBJ whole genome shotgun (WGS) entry which is preliminary data.</text>
</comment>
<proteinExistence type="predicted"/>
<dbReference type="AlphaFoldDB" id="A0A2N5TXK1"/>
<dbReference type="EMBL" id="PGCI01000305">
    <property type="protein sequence ID" value="PLW30225.1"/>
    <property type="molecule type" value="Genomic_DNA"/>
</dbReference>
<evidence type="ECO:0000313" key="4">
    <source>
        <dbReference type="Proteomes" id="UP000235392"/>
    </source>
</evidence>
<dbReference type="EMBL" id="PGCJ01000039">
    <property type="protein sequence ID" value="PLW54879.1"/>
    <property type="molecule type" value="Genomic_DNA"/>
</dbReference>
<gene>
    <name evidence="2" type="ORF">PCANC_05924</name>
    <name evidence="1" type="ORF">PCASD_16334</name>
</gene>
<dbReference type="Proteomes" id="UP000235388">
    <property type="component" value="Unassembled WGS sequence"/>
</dbReference>
<protein>
    <submittedName>
        <fullName evidence="1">Uncharacterized protein</fullName>
    </submittedName>
</protein>
<evidence type="ECO:0000313" key="1">
    <source>
        <dbReference type="EMBL" id="PLW30225.1"/>
    </source>
</evidence>
<sequence>MNIFGSQISSDPTATAWTPFHTSRLEGRRPVAHPRFAGLSLSAIAIDDGILQQALNSMINGPVGLRAGEDDPSFADSKLPELNC</sequence>
<evidence type="ECO:0000313" key="2">
    <source>
        <dbReference type="EMBL" id="PLW54879.1"/>
    </source>
</evidence>
<evidence type="ECO:0000313" key="3">
    <source>
        <dbReference type="Proteomes" id="UP000235388"/>
    </source>
</evidence>
<dbReference type="Proteomes" id="UP000235392">
    <property type="component" value="Unassembled WGS sequence"/>
</dbReference>
<organism evidence="1 4">
    <name type="scientific">Puccinia coronata f. sp. avenae</name>
    <dbReference type="NCBI Taxonomy" id="200324"/>
    <lineage>
        <taxon>Eukaryota</taxon>
        <taxon>Fungi</taxon>
        <taxon>Dikarya</taxon>
        <taxon>Basidiomycota</taxon>
        <taxon>Pucciniomycotina</taxon>
        <taxon>Pucciniomycetes</taxon>
        <taxon>Pucciniales</taxon>
        <taxon>Pucciniaceae</taxon>
        <taxon>Puccinia</taxon>
    </lineage>
</organism>
<accession>A0A2N5TXK1</accession>